<dbReference type="SUPFAM" id="SSF52540">
    <property type="entry name" value="P-loop containing nucleoside triphosphate hydrolases"/>
    <property type="match status" value="1"/>
</dbReference>
<dbReference type="GO" id="GO:0005524">
    <property type="term" value="F:ATP binding"/>
    <property type="evidence" value="ECO:0007669"/>
    <property type="project" value="UniProtKB-KW"/>
</dbReference>
<keyword evidence="2" id="KW-0067">ATP-binding</keyword>
<feature type="region of interest" description="Disordered" evidence="3">
    <location>
        <begin position="155"/>
        <end position="208"/>
    </location>
</feature>
<evidence type="ECO:0000256" key="1">
    <source>
        <dbReference type="ARBA" id="ARBA00022741"/>
    </source>
</evidence>
<gene>
    <name evidence="4" type="ORF">HMPREF1318_2910</name>
</gene>
<dbReference type="PANTHER" id="PTHR43384:SF6">
    <property type="entry name" value="SEPTUM SITE-DETERMINING PROTEIN MIND HOMOLOG, CHLOROPLASTIC"/>
    <property type="match status" value="1"/>
</dbReference>
<dbReference type="InterPro" id="IPR050625">
    <property type="entry name" value="ParA/MinD_ATPase"/>
</dbReference>
<dbReference type="GO" id="GO:0016887">
    <property type="term" value="F:ATP hydrolysis activity"/>
    <property type="evidence" value="ECO:0007669"/>
    <property type="project" value="TreeGrafter"/>
</dbReference>
<dbReference type="Gene3D" id="3.40.50.300">
    <property type="entry name" value="P-loop containing nucleotide triphosphate hydrolases"/>
    <property type="match status" value="1"/>
</dbReference>
<proteinExistence type="predicted"/>
<dbReference type="Proteomes" id="UP000002941">
    <property type="component" value="Unassembled WGS sequence"/>
</dbReference>
<dbReference type="AlphaFoldDB" id="J0NJW3"/>
<evidence type="ECO:0000313" key="5">
    <source>
        <dbReference type="Proteomes" id="UP000002941"/>
    </source>
</evidence>
<dbReference type="GO" id="GO:0005829">
    <property type="term" value="C:cytosol"/>
    <property type="evidence" value="ECO:0007669"/>
    <property type="project" value="TreeGrafter"/>
</dbReference>
<dbReference type="OrthoDB" id="3217709at2"/>
<feature type="non-terminal residue" evidence="4">
    <location>
        <position position="495"/>
    </location>
</feature>
<comment type="caution">
    <text evidence="4">The sequence shown here is derived from an EMBL/GenBank/DDBJ whole genome shotgun (WGS) entry which is preliminary data.</text>
</comment>
<accession>J0NJW3</accession>
<organism evidence="4 5">
    <name type="scientific">Actinomyces massiliensis F0489</name>
    <dbReference type="NCBI Taxonomy" id="1125718"/>
    <lineage>
        <taxon>Bacteria</taxon>
        <taxon>Bacillati</taxon>
        <taxon>Actinomycetota</taxon>
        <taxon>Actinomycetes</taxon>
        <taxon>Actinomycetales</taxon>
        <taxon>Actinomycetaceae</taxon>
        <taxon>Actinomyces</taxon>
    </lineage>
</organism>
<dbReference type="InterPro" id="IPR027417">
    <property type="entry name" value="P-loop_NTPase"/>
</dbReference>
<dbReference type="EMBL" id="AKFT01000102">
    <property type="protein sequence ID" value="EJF45037.1"/>
    <property type="molecule type" value="Genomic_DNA"/>
</dbReference>
<dbReference type="eggNOG" id="COG0455">
    <property type="taxonomic scope" value="Bacteria"/>
</dbReference>
<name>J0NJW3_9ACTO</name>
<feature type="region of interest" description="Disordered" evidence="3">
    <location>
        <begin position="117"/>
        <end position="138"/>
    </location>
</feature>
<keyword evidence="5" id="KW-1185">Reference proteome</keyword>
<dbReference type="GO" id="GO:0051782">
    <property type="term" value="P:negative regulation of cell division"/>
    <property type="evidence" value="ECO:0007669"/>
    <property type="project" value="TreeGrafter"/>
</dbReference>
<evidence type="ECO:0000256" key="3">
    <source>
        <dbReference type="SAM" id="MobiDB-lite"/>
    </source>
</evidence>
<dbReference type="GO" id="GO:0009898">
    <property type="term" value="C:cytoplasmic side of plasma membrane"/>
    <property type="evidence" value="ECO:0007669"/>
    <property type="project" value="TreeGrafter"/>
</dbReference>
<keyword evidence="1" id="KW-0547">Nucleotide-binding</keyword>
<reference evidence="4 5" key="1">
    <citation type="submission" date="2012-05" db="EMBL/GenBank/DDBJ databases">
        <authorList>
            <person name="Harkins D.M."/>
            <person name="Madupu R."/>
            <person name="Durkin A.S."/>
            <person name="Torralba M."/>
            <person name="Methe B."/>
            <person name="Sutton G.G."/>
            <person name="Nelson K.E."/>
        </authorList>
    </citation>
    <scope>NUCLEOTIDE SEQUENCE [LARGE SCALE GENOMIC DNA]</scope>
    <source>
        <strain evidence="4 5">F0489</strain>
    </source>
</reference>
<dbReference type="RefSeq" id="WP_008731320.1">
    <property type="nucleotide sequence ID" value="NZ_AKFT01000102.1"/>
</dbReference>
<dbReference type="PANTHER" id="PTHR43384">
    <property type="entry name" value="SEPTUM SITE-DETERMINING PROTEIN MIND HOMOLOG, CHLOROPLASTIC-RELATED"/>
    <property type="match status" value="1"/>
</dbReference>
<evidence type="ECO:0000256" key="2">
    <source>
        <dbReference type="ARBA" id="ARBA00022840"/>
    </source>
</evidence>
<protein>
    <submittedName>
        <fullName evidence="4">CobQ/CobB/MinD/ParA nucleotide binding domain protein</fullName>
    </submittedName>
</protein>
<sequence>MAERLHGVLLAVSGEDADLLRAIDAHGSGLRVVRRCADTAELLSAAMAGLAALVVVDTEFDDLDLSVVDRLARAGATGIVLTSADQAERWAVAGWSAEERSIDPGAVRARLQVLAHAVENGPPAPTMRVTAPSQSDDGADDQLWAELAAIEPSAPAVPEDTGGADGSIPVEKAPSPAEPERRPSDASDGGPPHGAGAQTSGTNGADGSIVVVWGPRGSYGRTTIAAALAHSLAPAGGTILVDSDLEGPCLSQVLGLPENSSGLATAARLAGHGRLDEETLSELLVPVGESERLLSGLGRPGRWRELPPSAMSEVWSRCRGLAAWTVVDVSGGPIDDSVDEYTLEPGRGAVAAELVRRADVVLVVGGADPVGVRRLLQLLGDLDDEMRPAGRLEVVVTRVRSSVAGPSPQRAVRDALERYGRLSDVTLVPDDPVSADRCMMEGRAVTEAAPDSALGLALAGLADRVAPDAAASRRVVRKARRGLGLRRRESRSARA</sequence>
<evidence type="ECO:0000313" key="4">
    <source>
        <dbReference type="EMBL" id="EJF45037.1"/>
    </source>
</evidence>